<dbReference type="InterPro" id="IPR051965">
    <property type="entry name" value="ChromReg_NeuronalGeneExpr"/>
</dbReference>
<dbReference type="SMART" id="SM00398">
    <property type="entry name" value="HMG"/>
    <property type="match status" value="1"/>
</dbReference>
<dbReference type="GO" id="GO:0003677">
    <property type="term" value="F:DNA binding"/>
    <property type="evidence" value="ECO:0007669"/>
    <property type="project" value="UniProtKB-UniRule"/>
</dbReference>
<dbReference type="RefSeq" id="XP_002289766.1">
    <property type="nucleotide sequence ID" value="XM_002289730.1"/>
</dbReference>
<dbReference type="Proteomes" id="UP000001449">
    <property type="component" value="Chromosome 4"/>
</dbReference>
<reference evidence="6 7" key="1">
    <citation type="journal article" date="2004" name="Science">
        <title>The genome of the diatom Thalassiosira pseudonana: ecology, evolution, and metabolism.</title>
        <authorList>
            <person name="Armbrust E.V."/>
            <person name="Berges J.A."/>
            <person name="Bowler C."/>
            <person name="Green B.R."/>
            <person name="Martinez D."/>
            <person name="Putnam N.H."/>
            <person name="Zhou S."/>
            <person name="Allen A.E."/>
            <person name="Apt K.E."/>
            <person name="Bechner M."/>
            <person name="Brzezinski M.A."/>
            <person name="Chaal B.K."/>
            <person name="Chiovitti A."/>
            <person name="Davis A.K."/>
            <person name="Demarest M.S."/>
            <person name="Detter J.C."/>
            <person name="Glavina T."/>
            <person name="Goodstein D."/>
            <person name="Hadi M.Z."/>
            <person name="Hellsten U."/>
            <person name="Hildebrand M."/>
            <person name="Jenkins B.D."/>
            <person name="Jurka J."/>
            <person name="Kapitonov V.V."/>
            <person name="Kroger N."/>
            <person name="Lau W.W."/>
            <person name="Lane T.W."/>
            <person name="Larimer F.W."/>
            <person name="Lippmeier J.C."/>
            <person name="Lucas S."/>
            <person name="Medina M."/>
            <person name="Montsant A."/>
            <person name="Obornik M."/>
            <person name="Parker M.S."/>
            <person name="Palenik B."/>
            <person name="Pazour G.J."/>
            <person name="Richardson P.M."/>
            <person name="Rynearson T.A."/>
            <person name="Saito M.A."/>
            <person name="Schwartz D.C."/>
            <person name="Thamatrakoln K."/>
            <person name="Valentin K."/>
            <person name="Vardi A."/>
            <person name="Wilkerson F.P."/>
            <person name="Rokhsar D.S."/>
        </authorList>
    </citation>
    <scope>NUCLEOTIDE SEQUENCE [LARGE SCALE GENOMIC DNA]</scope>
    <source>
        <strain evidence="6 7">CCMP1335</strain>
    </source>
</reference>
<feature type="compositionally biased region" description="Basic and acidic residues" evidence="4">
    <location>
        <begin position="154"/>
        <end position="166"/>
    </location>
</feature>
<reference evidence="6 7" key="2">
    <citation type="journal article" date="2008" name="Nature">
        <title>The Phaeodactylum genome reveals the evolutionary history of diatom genomes.</title>
        <authorList>
            <person name="Bowler C."/>
            <person name="Allen A.E."/>
            <person name="Badger J.H."/>
            <person name="Grimwood J."/>
            <person name="Jabbari K."/>
            <person name="Kuo A."/>
            <person name="Maheswari U."/>
            <person name="Martens C."/>
            <person name="Maumus F."/>
            <person name="Otillar R.P."/>
            <person name="Rayko E."/>
            <person name="Salamov A."/>
            <person name="Vandepoele K."/>
            <person name="Beszteri B."/>
            <person name="Gruber A."/>
            <person name="Heijde M."/>
            <person name="Katinka M."/>
            <person name="Mock T."/>
            <person name="Valentin K."/>
            <person name="Verret F."/>
            <person name="Berges J.A."/>
            <person name="Brownlee C."/>
            <person name="Cadoret J.P."/>
            <person name="Chiovitti A."/>
            <person name="Choi C.J."/>
            <person name="Coesel S."/>
            <person name="De Martino A."/>
            <person name="Detter J.C."/>
            <person name="Durkin C."/>
            <person name="Falciatore A."/>
            <person name="Fournet J."/>
            <person name="Haruta M."/>
            <person name="Huysman M.J."/>
            <person name="Jenkins B.D."/>
            <person name="Jiroutova K."/>
            <person name="Jorgensen R.E."/>
            <person name="Joubert Y."/>
            <person name="Kaplan A."/>
            <person name="Kroger N."/>
            <person name="Kroth P.G."/>
            <person name="La Roche J."/>
            <person name="Lindquist E."/>
            <person name="Lommer M."/>
            <person name="Martin-Jezequel V."/>
            <person name="Lopez P.J."/>
            <person name="Lucas S."/>
            <person name="Mangogna M."/>
            <person name="McGinnis K."/>
            <person name="Medlin L.K."/>
            <person name="Montsant A."/>
            <person name="Oudot-Le Secq M.P."/>
            <person name="Napoli C."/>
            <person name="Obornik M."/>
            <person name="Parker M.S."/>
            <person name="Petit J.L."/>
            <person name="Porcel B.M."/>
            <person name="Poulsen N."/>
            <person name="Robison M."/>
            <person name="Rychlewski L."/>
            <person name="Rynearson T.A."/>
            <person name="Schmutz J."/>
            <person name="Shapiro H."/>
            <person name="Siaut M."/>
            <person name="Stanley M."/>
            <person name="Sussman M.R."/>
            <person name="Taylor A.R."/>
            <person name="Vardi A."/>
            <person name="von Dassow P."/>
            <person name="Vyverman W."/>
            <person name="Willis A."/>
            <person name="Wyrwicz L.S."/>
            <person name="Rokhsar D.S."/>
            <person name="Weissenbach J."/>
            <person name="Armbrust E.V."/>
            <person name="Green B.R."/>
            <person name="Van de Peer Y."/>
            <person name="Grigoriev I.V."/>
        </authorList>
    </citation>
    <scope>NUCLEOTIDE SEQUENCE [LARGE SCALE GENOMIC DNA]</scope>
    <source>
        <strain evidence="6 7">CCMP1335</strain>
    </source>
</reference>
<evidence type="ECO:0000256" key="4">
    <source>
        <dbReference type="SAM" id="MobiDB-lite"/>
    </source>
</evidence>
<name>B8BZ80_THAPS</name>
<dbReference type="Gene3D" id="1.10.30.10">
    <property type="entry name" value="High mobility group box domain"/>
    <property type="match status" value="1"/>
</dbReference>
<keyword evidence="7" id="KW-1185">Reference proteome</keyword>
<dbReference type="HOGENOM" id="CLU_791079_0_0_1"/>
<feature type="DNA-binding region" description="HMG box" evidence="3">
    <location>
        <begin position="188"/>
        <end position="258"/>
    </location>
</feature>
<dbReference type="EMBL" id="CM000641">
    <property type="protein sequence ID" value="EED93303.1"/>
    <property type="molecule type" value="Genomic_DNA"/>
</dbReference>
<dbReference type="InterPro" id="IPR036910">
    <property type="entry name" value="HMG_box_dom_sf"/>
</dbReference>
<dbReference type="GeneID" id="7447933"/>
<feature type="region of interest" description="Disordered" evidence="4">
    <location>
        <begin position="317"/>
        <end position="351"/>
    </location>
</feature>
<evidence type="ECO:0000256" key="3">
    <source>
        <dbReference type="PROSITE-ProRule" id="PRU00267"/>
    </source>
</evidence>
<keyword evidence="1 3" id="KW-0238">DNA-binding</keyword>
<dbReference type="PANTHER" id="PTHR46040">
    <property type="entry name" value="HIGH MOBILITY GROUP PROTEIN 2"/>
    <property type="match status" value="1"/>
</dbReference>
<evidence type="ECO:0000256" key="1">
    <source>
        <dbReference type="ARBA" id="ARBA00023125"/>
    </source>
</evidence>
<organism evidence="6 7">
    <name type="scientific">Thalassiosira pseudonana</name>
    <name type="common">Marine diatom</name>
    <name type="synonym">Cyclotella nana</name>
    <dbReference type="NCBI Taxonomy" id="35128"/>
    <lineage>
        <taxon>Eukaryota</taxon>
        <taxon>Sar</taxon>
        <taxon>Stramenopiles</taxon>
        <taxon>Ochrophyta</taxon>
        <taxon>Bacillariophyta</taxon>
        <taxon>Coscinodiscophyceae</taxon>
        <taxon>Thalassiosirophycidae</taxon>
        <taxon>Thalassiosirales</taxon>
        <taxon>Thalassiosiraceae</taxon>
        <taxon>Thalassiosira</taxon>
    </lineage>
</organism>
<keyword evidence="2 3" id="KW-0539">Nucleus</keyword>
<dbReference type="OMA" id="HYNQLAR"/>
<evidence type="ECO:0000259" key="5">
    <source>
        <dbReference type="PROSITE" id="PS50118"/>
    </source>
</evidence>
<feature type="compositionally biased region" description="Basic and acidic residues" evidence="4">
    <location>
        <begin position="319"/>
        <end position="351"/>
    </location>
</feature>
<evidence type="ECO:0000256" key="2">
    <source>
        <dbReference type="ARBA" id="ARBA00023242"/>
    </source>
</evidence>
<dbReference type="Pfam" id="PF00505">
    <property type="entry name" value="HMG_box"/>
    <property type="match status" value="1"/>
</dbReference>
<accession>B8BZ80</accession>
<dbReference type="InterPro" id="IPR009071">
    <property type="entry name" value="HMG_box_dom"/>
</dbReference>
<dbReference type="SUPFAM" id="SSF47095">
    <property type="entry name" value="HMG-box"/>
    <property type="match status" value="1"/>
</dbReference>
<dbReference type="AlphaFoldDB" id="B8BZ80"/>
<feature type="domain" description="HMG box" evidence="5">
    <location>
        <begin position="188"/>
        <end position="258"/>
    </location>
</feature>
<evidence type="ECO:0000313" key="6">
    <source>
        <dbReference type="EMBL" id="EED93303.1"/>
    </source>
</evidence>
<dbReference type="eggNOG" id="ENOG502SP1V">
    <property type="taxonomic scope" value="Eukaryota"/>
</dbReference>
<feature type="region of interest" description="Disordered" evidence="4">
    <location>
        <begin position="145"/>
        <end position="194"/>
    </location>
</feature>
<dbReference type="PaxDb" id="35128-Thaps4415"/>
<dbReference type="PANTHER" id="PTHR46040:SF3">
    <property type="entry name" value="HIGH MOBILITY GROUP PROTEIN 2"/>
    <property type="match status" value="1"/>
</dbReference>
<dbReference type="PROSITE" id="PS50118">
    <property type="entry name" value="HMG_BOX_2"/>
    <property type="match status" value="1"/>
</dbReference>
<proteinExistence type="predicted"/>
<dbReference type="KEGG" id="tps:THAPSDRAFT_4415"/>
<gene>
    <name evidence="6" type="ORF">THAPSDRAFT_4415</name>
</gene>
<dbReference type="GO" id="GO:0005634">
    <property type="term" value="C:nucleus"/>
    <property type="evidence" value="ECO:0007669"/>
    <property type="project" value="UniProtKB-UniRule"/>
</dbReference>
<protein>
    <recommendedName>
        <fullName evidence="5">HMG box domain-containing protein</fullName>
    </recommendedName>
</protein>
<sequence length="351" mass="39684">MTLPSRLSPDDIASLLAEVDAETASAQEQLRYAQPIVEAAGLTVDGSILEGSFFAPDPLATRGAKAAAQSAASISASGDVNTNATLTESDQAAAALHARQAFNPLRGTLLAYPLVLSTTGGHSNTDHIVQQNPDGTVNRLSEFKRNMRRRARQSKSEERGTDRWDLPRIPGARRRRIKRDSDAHSAPPKPPDAGYILYVSQMTTKLRHDNPDRHHNQISAIRRISALWHKLTDDEKGHYNQLARDAIAEYNLRLREYRATGGWREFTVIERLRNKNGVEEVTRDRSSGSGGPWVRIPYEKKNALERELETYDQVIFPPRPKDMEEEYERRKKEQNERRRVKKWKDSTRNSA</sequence>
<evidence type="ECO:0000313" key="7">
    <source>
        <dbReference type="Proteomes" id="UP000001449"/>
    </source>
</evidence>
<dbReference type="InParanoid" id="B8BZ80"/>